<feature type="coiled-coil region" evidence="1">
    <location>
        <begin position="881"/>
        <end position="922"/>
    </location>
</feature>
<dbReference type="PANTHER" id="PTHR15347">
    <property type="entry name" value="SPERM-ASSOCIATED ANTIGEN 5"/>
    <property type="match status" value="1"/>
</dbReference>
<accession>A0A8C2CN10</accession>
<organism evidence="3 4">
    <name type="scientific">Cyprinus carpio</name>
    <name type="common">Common carp</name>
    <dbReference type="NCBI Taxonomy" id="7962"/>
    <lineage>
        <taxon>Eukaryota</taxon>
        <taxon>Metazoa</taxon>
        <taxon>Chordata</taxon>
        <taxon>Craniata</taxon>
        <taxon>Vertebrata</taxon>
        <taxon>Euteleostomi</taxon>
        <taxon>Actinopterygii</taxon>
        <taxon>Neopterygii</taxon>
        <taxon>Teleostei</taxon>
        <taxon>Ostariophysi</taxon>
        <taxon>Cypriniformes</taxon>
        <taxon>Cyprinidae</taxon>
        <taxon>Cyprininae</taxon>
        <taxon>Cyprinus</taxon>
    </lineage>
</organism>
<name>A0A8C2CN10_CYPCA</name>
<reference evidence="3" key="1">
    <citation type="submission" date="2025-08" db="UniProtKB">
        <authorList>
            <consortium name="Ensembl"/>
        </authorList>
    </citation>
    <scope>IDENTIFICATION</scope>
</reference>
<feature type="region of interest" description="Disordered" evidence="2">
    <location>
        <begin position="216"/>
        <end position="291"/>
    </location>
</feature>
<feature type="compositionally biased region" description="Basic and acidic residues" evidence="2">
    <location>
        <begin position="410"/>
        <end position="426"/>
    </location>
</feature>
<evidence type="ECO:0000313" key="4">
    <source>
        <dbReference type="Proteomes" id="UP000694701"/>
    </source>
</evidence>
<feature type="compositionally biased region" description="Polar residues" evidence="2">
    <location>
        <begin position="1056"/>
        <end position="1066"/>
    </location>
</feature>
<proteinExistence type="predicted"/>
<protein>
    <submittedName>
        <fullName evidence="3">Centriolin-like</fullName>
    </submittedName>
</protein>
<dbReference type="Ensembl" id="ENSCCRT00020012523.1">
    <property type="protein sequence ID" value="ENSCCRP00020011301.1"/>
    <property type="gene ID" value="ENSCCRG00020005717.1"/>
</dbReference>
<evidence type="ECO:0000256" key="2">
    <source>
        <dbReference type="SAM" id="MobiDB-lite"/>
    </source>
</evidence>
<feature type="coiled-coil region" evidence="1">
    <location>
        <begin position="975"/>
        <end position="1016"/>
    </location>
</feature>
<feature type="compositionally biased region" description="Polar residues" evidence="2">
    <location>
        <begin position="260"/>
        <end position="274"/>
    </location>
</feature>
<feature type="region of interest" description="Disordered" evidence="2">
    <location>
        <begin position="109"/>
        <end position="141"/>
    </location>
</feature>
<feature type="coiled-coil region" evidence="1">
    <location>
        <begin position="1129"/>
        <end position="1292"/>
    </location>
</feature>
<feature type="coiled-coil region" evidence="1">
    <location>
        <begin position="646"/>
        <end position="673"/>
    </location>
</feature>
<feature type="region of interest" description="Disordered" evidence="2">
    <location>
        <begin position="398"/>
        <end position="434"/>
    </location>
</feature>
<feature type="region of interest" description="Disordered" evidence="2">
    <location>
        <begin position="1080"/>
        <end position="1115"/>
    </location>
</feature>
<evidence type="ECO:0000256" key="1">
    <source>
        <dbReference type="SAM" id="Coils"/>
    </source>
</evidence>
<sequence length="1346" mass="150355">PESENMSSVRGSSNVMAPGEKLIAADEHQDVVLKSFVCLEGEVVVQDEAVLVRRLEGEEGVSFGSLVCSAGEVQVSSLLMTELAAGTLNTPVCTAAASVSGQPLGRSYCVRASPREDPENTVNRSDQDQEDLSEGRRGVSSREGEITFKGLCCSGGEMEIGDVSGMSVFMENLTEEQSVCCLYDVSADDAQSSAAVTAGSTRDDHIYCRAEGTPRVLNTPSARLSSGELSEKSGNTVGHSASPPGNTTEKHYETEASDTAAEQESSRQENNMESSDAVPLSSGDDSSVMTKNPDLLETKDAVSNFEENLYPQGAFSENESLGPSVLKDKTPCLEEAEIDVMRFCDRSAEAVSECRDLPQTPSSVRSVMRDHTAEIPASRLWPELPESPLLNSTSLANDDYACTPVPQDPAQKKDVGLKEASADHQQLKNAPQVLGDGPLQEQLRQMAEMLMVASGKVFARAPAAVEMRSACVWSSPVQQTERSTNTSAALEVSDACTSTDSLLWNLTPGDLEHVSRSELEQRLTSTLVMVEVLSQQLTSARAHDPSRDASPSDLREKLIQMDHTELTQNGTYRDLYGIALERIQSLEHDQELLLSLYDGVQAVRIGMNSFKCSTEDAIFKMKQIGDSVNVDQETLSRQVSQMKCVCGRYKETLRRMEQKMKDMTHRMDEALEQREAAFSVTQQVRDCHAARVAELEHTAGSHQELMTALKLAYPSLVELSKSCMESIGAANEHLRRKHEDHTSLLAELRKAQELIRRTNPVLLQLRQRSVTAVESRGQHQAERDRAVDERDLMEAELEHTRSSLRDARQQVSDFSTQQSIMTSEMSVLREQLNQAEEERFQLQRRSTELSATVSSTLASYTSLEQTLASQTSKLQQSVFDAQQASERANRVEEALETSRKQLEDYEDALSQRESLIKELHAEAEMHRHQLGLLTQLQSELCSAREMSEFLQAENDLARDQTEESERLLRGYVQSLRERDSECEDLRLALEQLRLEKDSVQEELDSTRDKARSMLLEQGEQMAQASNDLVLLNHRVCRLTGILKESLASEESESSEKTSQPLRHPSSSFVGSVMVAMMKTASPEGSEEQQEGIVSETSAFTRIPPTTHTEGREERRSRMVDLLCDLGESVSDLQLTLDQLRVQRDAEQQTVCGLQEALQEESERRRQHVSELRQTVERLQAQVEKDAAVLLQKAQEERNLRKLCRELEENMEAAHKHRAENSELRREVADLRRLEQQAQVEAQVLREELNRTGVQSAASAKALDERIKLLREVEKLKANLMETEEHRAKVLERAKRHQRVHAMNQSKLERELHLLDEMIETVRQTLSSIPDRVKSCPELQKLVEFIG</sequence>
<dbReference type="InterPro" id="IPR028728">
    <property type="entry name" value="Astrin"/>
</dbReference>
<evidence type="ECO:0000313" key="3">
    <source>
        <dbReference type="Ensembl" id="ENSCCRP00020011301.1"/>
    </source>
</evidence>
<dbReference type="GO" id="GO:0051988">
    <property type="term" value="P:regulation of attachment of spindle microtubules to kinetochore"/>
    <property type="evidence" value="ECO:0007669"/>
    <property type="project" value="InterPro"/>
</dbReference>
<dbReference type="Proteomes" id="UP000694701">
    <property type="component" value="Unplaced"/>
</dbReference>
<dbReference type="PANTHER" id="PTHR15347:SF1">
    <property type="entry name" value="SPERM-ASSOCIATED ANTIGEN 5"/>
    <property type="match status" value="1"/>
</dbReference>
<feature type="coiled-coil region" evidence="1">
    <location>
        <begin position="790"/>
        <end position="852"/>
    </location>
</feature>
<keyword evidence="1" id="KW-0175">Coiled coil</keyword>
<feature type="compositionally biased region" description="Polar residues" evidence="2">
    <location>
        <begin position="1094"/>
        <end position="1107"/>
    </location>
</feature>
<feature type="region of interest" description="Disordered" evidence="2">
    <location>
        <begin position="1046"/>
        <end position="1066"/>
    </location>
</feature>
<dbReference type="GO" id="GO:0051301">
    <property type="term" value="P:cell division"/>
    <property type="evidence" value="ECO:0007669"/>
    <property type="project" value="InterPro"/>
</dbReference>
<feature type="compositionally biased region" description="Polar residues" evidence="2">
    <location>
        <begin position="216"/>
        <end position="247"/>
    </location>
</feature>